<dbReference type="AlphaFoldDB" id="A0A6C2U513"/>
<dbReference type="Proteomes" id="UP000366872">
    <property type="component" value="Unassembled WGS sequence"/>
</dbReference>
<dbReference type="InterPro" id="IPR014729">
    <property type="entry name" value="Rossmann-like_a/b/a_fold"/>
</dbReference>
<dbReference type="CDD" id="cd01990">
    <property type="entry name" value="LarE-like"/>
    <property type="match status" value="1"/>
</dbReference>
<dbReference type="Gene3D" id="3.40.50.620">
    <property type="entry name" value="HUPs"/>
    <property type="match status" value="1"/>
</dbReference>
<dbReference type="SUPFAM" id="SSF52402">
    <property type="entry name" value="Adenine nucleotide alpha hydrolases-like"/>
    <property type="match status" value="1"/>
</dbReference>
<dbReference type="PIRSF" id="PIRSF006661">
    <property type="entry name" value="PP-lp_UCP006661"/>
    <property type="match status" value="1"/>
</dbReference>
<evidence type="ECO:0000313" key="2">
    <source>
        <dbReference type="EMBL" id="VGO14907.1"/>
    </source>
</evidence>
<evidence type="ECO:0008006" key="4">
    <source>
        <dbReference type="Google" id="ProtNLM"/>
    </source>
</evidence>
<dbReference type="NCBIfam" id="TIGR00268">
    <property type="entry name" value="ATP-dependent sacrificial sulfur transferase LarE"/>
    <property type="match status" value="1"/>
</dbReference>
<evidence type="ECO:0000313" key="3">
    <source>
        <dbReference type="Proteomes" id="UP000366872"/>
    </source>
</evidence>
<keyword evidence="3" id="KW-1185">Reference proteome</keyword>
<proteinExistence type="predicted"/>
<gene>
    <name evidence="2" type="ORF">PDESU_03477</name>
</gene>
<feature type="active site" description="Nucleophile and sulfur donor" evidence="1">
    <location>
        <position position="176"/>
    </location>
</feature>
<organism evidence="2 3">
    <name type="scientific">Pontiella desulfatans</name>
    <dbReference type="NCBI Taxonomy" id="2750659"/>
    <lineage>
        <taxon>Bacteria</taxon>
        <taxon>Pseudomonadati</taxon>
        <taxon>Kiritimatiellota</taxon>
        <taxon>Kiritimatiellia</taxon>
        <taxon>Kiritimatiellales</taxon>
        <taxon>Pontiellaceae</taxon>
        <taxon>Pontiella</taxon>
    </lineage>
</organism>
<dbReference type="InterPro" id="IPR005232">
    <property type="entry name" value="LarE"/>
</dbReference>
<dbReference type="GO" id="GO:0016783">
    <property type="term" value="F:sulfurtransferase activity"/>
    <property type="evidence" value="ECO:0007669"/>
    <property type="project" value="InterPro"/>
</dbReference>
<dbReference type="RefSeq" id="WP_136080528.1">
    <property type="nucleotide sequence ID" value="NZ_CAAHFG010000002.1"/>
</dbReference>
<accession>A0A6C2U513</accession>
<protein>
    <recommendedName>
        <fullName evidence="4">NH(3)-dependent NAD(+) synthetase</fullName>
    </recommendedName>
</protein>
<dbReference type="EMBL" id="CAAHFG010000002">
    <property type="protein sequence ID" value="VGO14907.1"/>
    <property type="molecule type" value="Genomic_DNA"/>
</dbReference>
<name>A0A6C2U513_PONDE</name>
<evidence type="ECO:0000256" key="1">
    <source>
        <dbReference type="PIRSR" id="PIRSR006661-1"/>
    </source>
</evidence>
<dbReference type="PANTHER" id="PTHR43169">
    <property type="entry name" value="EXSB FAMILY PROTEIN"/>
    <property type="match status" value="1"/>
</dbReference>
<dbReference type="InterPro" id="IPR052188">
    <property type="entry name" value="Ni-pincer_cofactor_biosynth"/>
</dbReference>
<reference evidence="2 3" key="1">
    <citation type="submission" date="2019-04" db="EMBL/GenBank/DDBJ databases">
        <authorList>
            <person name="Van Vliet M D."/>
        </authorList>
    </citation>
    <scope>NUCLEOTIDE SEQUENCE [LARGE SCALE GENOMIC DNA]</scope>
    <source>
        <strain evidence="2 3">F1</strain>
    </source>
</reference>
<sequence>MNSIDEKEQMLLDELKSYGSIAVAYSGGVDSTYLADCAHEALGRNAMMVIADSPSIPRDELQQAIDMATERGWNLRIIKTEEHLKDDYLENKGDRCFHCKNELFTKMETILSEFGDIVLAHGAIEDDKGDVRPGTQAAANHCVVAPLQNAELYKKEIRILSERRGLPTAGKASFACLGSRFPTGTRIELEAMTQVEKAEAILRARGYSQYRIRHHDDLCRIEIDLVDFEKLMDERIELVAAIKKTGYKFVTLDLSGYSMGSSA</sequence>
<dbReference type="PANTHER" id="PTHR43169:SF2">
    <property type="entry name" value="NAD_GMP SYNTHASE DOMAIN-CONTAINING PROTEIN"/>
    <property type="match status" value="1"/>
</dbReference>